<sequence length="246" mass="26155">MSAPSTAATDDTTKDTSSSTGDGDVMLLPSPRLNVLSFAVSVPASSTMDPISFDDDYDDTVGAAMSELGISSSSKKKKKPPMTQNASAMDGIGMVGTIILLKTSVIVWFGWGATSKTPTQDSTNGREGVNHSRILGSLPQEQHAMGHLLVAMPPRKFGGASSEPQSSTSKLIGGEYPDDETVAQQMARRLSQKSKMPVLVSCQLDPTHAQSMGFDPDLLHARAAALAEQHIWSILQKQKQQQGIPK</sequence>
<feature type="compositionally biased region" description="Low complexity" evidence="1">
    <location>
        <begin position="1"/>
        <end position="24"/>
    </location>
</feature>
<keyword evidence="2" id="KW-1133">Transmembrane helix</keyword>
<name>A0A9N8EJL3_9STRA</name>
<comment type="caution">
    <text evidence="3">The sequence shown here is derived from an EMBL/GenBank/DDBJ whole genome shotgun (WGS) entry which is preliminary data.</text>
</comment>
<reference evidence="3" key="1">
    <citation type="submission" date="2020-06" db="EMBL/GenBank/DDBJ databases">
        <authorList>
            <consortium name="Plant Systems Biology data submission"/>
        </authorList>
    </citation>
    <scope>NUCLEOTIDE SEQUENCE</scope>
    <source>
        <strain evidence="3">D6</strain>
    </source>
</reference>
<dbReference type="Proteomes" id="UP001153069">
    <property type="component" value="Unassembled WGS sequence"/>
</dbReference>
<evidence type="ECO:0000256" key="1">
    <source>
        <dbReference type="SAM" id="MobiDB-lite"/>
    </source>
</evidence>
<gene>
    <name evidence="3" type="ORF">SEMRO_1104_G241860.1</name>
</gene>
<dbReference type="AlphaFoldDB" id="A0A9N8EJL3"/>
<dbReference type="OrthoDB" id="46218at2759"/>
<protein>
    <submittedName>
        <fullName evidence="3">Uncharacterized protein</fullName>
    </submittedName>
</protein>
<keyword evidence="2" id="KW-0812">Transmembrane</keyword>
<proteinExistence type="predicted"/>
<keyword evidence="2" id="KW-0472">Membrane</keyword>
<dbReference type="EMBL" id="CAICTM010001102">
    <property type="protein sequence ID" value="CAB9520471.1"/>
    <property type="molecule type" value="Genomic_DNA"/>
</dbReference>
<dbReference type="GO" id="GO:0043248">
    <property type="term" value="P:proteasome assembly"/>
    <property type="evidence" value="ECO:0007669"/>
    <property type="project" value="InterPro"/>
</dbReference>
<dbReference type="InterPro" id="IPR032157">
    <property type="entry name" value="PAC4"/>
</dbReference>
<evidence type="ECO:0000313" key="4">
    <source>
        <dbReference type="Proteomes" id="UP001153069"/>
    </source>
</evidence>
<feature type="region of interest" description="Disordered" evidence="1">
    <location>
        <begin position="157"/>
        <end position="176"/>
    </location>
</feature>
<accession>A0A9N8EJL3</accession>
<evidence type="ECO:0000313" key="3">
    <source>
        <dbReference type="EMBL" id="CAB9520471.1"/>
    </source>
</evidence>
<dbReference type="Pfam" id="PF16093">
    <property type="entry name" value="PAC4"/>
    <property type="match status" value="1"/>
</dbReference>
<feature type="region of interest" description="Disordered" evidence="1">
    <location>
        <begin position="1"/>
        <end position="28"/>
    </location>
</feature>
<evidence type="ECO:0000256" key="2">
    <source>
        <dbReference type="SAM" id="Phobius"/>
    </source>
</evidence>
<keyword evidence="4" id="KW-1185">Reference proteome</keyword>
<organism evidence="3 4">
    <name type="scientific">Seminavis robusta</name>
    <dbReference type="NCBI Taxonomy" id="568900"/>
    <lineage>
        <taxon>Eukaryota</taxon>
        <taxon>Sar</taxon>
        <taxon>Stramenopiles</taxon>
        <taxon>Ochrophyta</taxon>
        <taxon>Bacillariophyta</taxon>
        <taxon>Bacillariophyceae</taxon>
        <taxon>Bacillariophycidae</taxon>
        <taxon>Naviculales</taxon>
        <taxon>Naviculaceae</taxon>
        <taxon>Seminavis</taxon>
    </lineage>
</organism>
<feature type="transmembrane region" description="Helical" evidence="2">
    <location>
        <begin position="86"/>
        <end position="111"/>
    </location>
</feature>